<protein>
    <recommendedName>
        <fullName evidence="1">EF-hand domain-containing protein</fullName>
    </recommendedName>
</protein>
<gene>
    <name evidence="2" type="ORF">FGO68_gene8719</name>
</gene>
<dbReference type="GO" id="GO:0005509">
    <property type="term" value="F:calcium ion binding"/>
    <property type="evidence" value="ECO:0007669"/>
    <property type="project" value="InterPro"/>
</dbReference>
<name>A0A8J8NGC9_HALGN</name>
<evidence type="ECO:0000259" key="1">
    <source>
        <dbReference type="PROSITE" id="PS50222"/>
    </source>
</evidence>
<reference evidence="2" key="1">
    <citation type="submission" date="2019-06" db="EMBL/GenBank/DDBJ databases">
        <authorList>
            <person name="Zheng W."/>
        </authorList>
    </citation>
    <scope>NUCLEOTIDE SEQUENCE</scope>
    <source>
        <strain evidence="2">QDHG01</strain>
    </source>
</reference>
<evidence type="ECO:0000313" key="3">
    <source>
        <dbReference type="Proteomes" id="UP000785679"/>
    </source>
</evidence>
<dbReference type="PROSITE" id="PS50222">
    <property type="entry name" value="EF_HAND_2"/>
    <property type="match status" value="1"/>
</dbReference>
<keyword evidence="3" id="KW-1185">Reference proteome</keyword>
<organism evidence="2 3">
    <name type="scientific">Halteria grandinella</name>
    <dbReference type="NCBI Taxonomy" id="5974"/>
    <lineage>
        <taxon>Eukaryota</taxon>
        <taxon>Sar</taxon>
        <taxon>Alveolata</taxon>
        <taxon>Ciliophora</taxon>
        <taxon>Intramacronucleata</taxon>
        <taxon>Spirotrichea</taxon>
        <taxon>Stichotrichia</taxon>
        <taxon>Sporadotrichida</taxon>
        <taxon>Halteriidae</taxon>
        <taxon>Halteria</taxon>
    </lineage>
</organism>
<comment type="caution">
    <text evidence="2">The sequence shown here is derived from an EMBL/GenBank/DDBJ whole genome shotgun (WGS) entry which is preliminary data.</text>
</comment>
<dbReference type="EMBL" id="RRYP01017221">
    <property type="protein sequence ID" value="TNV74263.1"/>
    <property type="molecule type" value="Genomic_DNA"/>
</dbReference>
<proteinExistence type="predicted"/>
<dbReference type="InterPro" id="IPR002048">
    <property type="entry name" value="EF_hand_dom"/>
</dbReference>
<sequence length="655" mass="75979">MTRKEALYKINMEQYHRPMVHSRSSGTLTGSKTNRRANPPLLKVTYQTPQTKYQPHIREFESTLYNFTRNLAILAQLEASLSAMKHQLLNMPGFDCYKYFRYLSRKTSQLSPQHIAQLYEIYGRVPKNSEQLLSLFQSSEGGASHSQKAWTYSEFLRFLISSSDQLSNLLLRSFQPTRPKSAMRNPIPSDSILERFDHILLNIIDAELSLRAFILQSFIYTLEQAKQVWLEVTRAEYILESDLVKVIRKHENGYREVGGLEEVLKRMDVGRDGMVSWEDFQGFMSIGGEGGTSEMRSDKHVKVSQKQLSVERSSPLRLVVVPPQIQYPKQPNLSLSHKNRVEELRSRAALKTFLNPPLSRKQPNILSKNPFSLVNHEAYTPMLQDSTTPQISVKLLDQSNPRHSNLSAKFGASFNSSTTLQDTFLEVIANPSLEGSLNNSHNLQLMLQRSSSKQSPTHGKSQAIDVLIGRYFEIIEQYEGEIERIRLQLQIRQREGKFDIMEAFREMCEQGMTINEFLFRIEQRPYCLKLNWREAVLFFKQYAQQYGRFSFSVFCRLLSPNNFQLETIKISEESSDKLIAEVIKLCVQSEMDLEMIRFEVQQIIQEMPDQSLIESFNRSIKSTYNQQALQRRFHHKHITPDLLFEELKPKSFQGL</sequence>
<evidence type="ECO:0000313" key="2">
    <source>
        <dbReference type="EMBL" id="TNV74263.1"/>
    </source>
</evidence>
<accession>A0A8J8NGC9</accession>
<feature type="domain" description="EF-hand" evidence="1">
    <location>
        <begin position="255"/>
        <end position="290"/>
    </location>
</feature>
<dbReference type="Proteomes" id="UP000785679">
    <property type="component" value="Unassembled WGS sequence"/>
</dbReference>
<dbReference type="AlphaFoldDB" id="A0A8J8NGC9"/>